<dbReference type="OrthoDB" id="978436at2"/>
<evidence type="ECO:0000313" key="2">
    <source>
        <dbReference type="EMBL" id="KEO72209.1"/>
    </source>
</evidence>
<keyword evidence="1" id="KW-0732">Signal</keyword>
<evidence type="ECO:0008006" key="4">
    <source>
        <dbReference type="Google" id="ProtNLM"/>
    </source>
</evidence>
<name>A0A074KTJ0_9BACT</name>
<dbReference type="STRING" id="1048983.EL17_20105"/>
<accession>A0A074KTJ0</accession>
<protein>
    <recommendedName>
        <fullName evidence="4">Lipoprotein</fullName>
    </recommendedName>
</protein>
<gene>
    <name evidence="2" type="ORF">EL17_20105</name>
</gene>
<sequence>MKKLNRLLTIGALASLATFSFTSCNNDDEEPVVWENIERSELIFTEVTGGASLYPHGDHFHGLGGAVEGESRTISFNSAGVATEGGHIHLDPEGIYKVQLRAWDFTGREVQQDFLADKATASRYKAFLVGAPFVLNQNTEDQSGAIFQPREMEYVDGTAVAGALETTGILTYITLGESNEGEFAVTYVLRNIDPGVKENITRGDWNHADYATRFAGSNVVELKFEIHAEHDH</sequence>
<feature type="chain" id="PRO_5001697551" description="Lipoprotein" evidence="1">
    <location>
        <begin position="23"/>
        <end position="232"/>
    </location>
</feature>
<dbReference type="eggNOG" id="ENOG5030QWV">
    <property type="taxonomic scope" value="Bacteria"/>
</dbReference>
<comment type="caution">
    <text evidence="2">The sequence shown here is derived from an EMBL/GenBank/DDBJ whole genome shotgun (WGS) entry which is preliminary data.</text>
</comment>
<dbReference type="EMBL" id="JMIH01000028">
    <property type="protein sequence ID" value="KEO72209.1"/>
    <property type="molecule type" value="Genomic_DNA"/>
</dbReference>
<feature type="signal peptide" evidence="1">
    <location>
        <begin position="1"/>
        <end position="22"/>
    </location>
</feature>
<reference evidence="2 3" key="1">
    <citation type="submission" date="2014-04" db="EMBL/GenBank/DDBJ databases">
        <title>Characterization and application of a salt tolerant electro-active bacterium.</title>
        <authorList>
            <person name="Yang L."/>
            <person name="Wei S."/>
            <person name="Tay Q.X.M."/>
        </authorList>
    </citation>
    <scope>NUCLEOTIDE SEQUENCE [LARGE SCALE GENOMIC DNA]</scope>
    <source>
        <strain evidence="2 3">LY1</strain>
    </source>
</reference>
<keyword evidence="3" id="KW-1185">Reference proteome</keyword>
<evidence type="ECO:0000256" key="1">
    <source>
        <dbReference type="SAM" id="SignalP"/>
    </source>
</evidence>
<evidence type="ECO:0000313" key="3">
    <source>
        <dbReference type="Proteomes" id="UP000027821"/>
    </source>
</evidence>
<dbReference type="PROSITE" id="PS51257">
    <property type="entry name" value="PROKAR_LIPOPROTEIN"/>
    <property type="match status" value="1"/>
</dbReference>
<dbReference type="RefSeq" id="WP_035078614.1">
    <property type="nucleotide sequence ID" value="NZ_JMIH01000028.1"/>
</dbReference>
<proteinExistence type="predicted"/>
<dbReference type="Proteomes" id="UP000027821">
    <property type="component" value="Unassembled WGS sequence"/>
</dbReference>
<dbReference type="AlphaFoldDB" id="A0A074KTJ0"/>
<organism evidence="2 3">
    <name type="scientific">Anditalea andensis</name>
    <dbReference type="NCBI Taxonomy" id="1048983"/>
    <lineage>
        <taxon>Bacteria</taxon>
        <taxon>Pseudomonadati</taxon>
        <taxon>Bacteroidota</taxon>
        <taxon>Cytophagia</taxon>
        <taxon>Cytophagales</taxon>
        <taxon>Cytophagaceae</taxon>
        <taxon>Anditalea</taxon>
    </lineage>
</organism>